<evidence type="ECO:0000256" key="5">
    <source>
        <dbReference type="PIRSR" id="PIRSR604294-1"/>
    </source>
</evidence>
<dbReference type="GO" id="GO:0046872">
    <property type="term" value="F:metal ion binding"/>
    <property type="evidence" value="ECO:0007669"/>
    <property type="project" value="UniProtKB-KW"/>
</dbReference>
<dbReference type="Proteomes" id="UP000326396">
    <property type="component" value="Linkage Group LG3"/>
</dbReference>
<evidence type="ECO:0000313" key="7">
    <source>
        <dbReference type="Proteomes" id="UP000326396"/>
    </source>
</evidence>
<reference evidence="6 7" key="1">
    <citation type="submission" date="2019-05" db="EMBL/GenBank/DDBJ databases">
        <title>Mikania micrantha, genome provides insights into the molecular mechanism of rapid growth.</title>
        <authorList>
            <person name="Liu B."/>
        </authorList>
    </citation>
    <scope>NUCLEOTIDE SEQUENCE [LARGE SCALE GENOMIC DNA]</scope>
    <source>
        <strain evidence="6">NLD-2019</strain>
        <tissue evidence="6">Leaf</tissue>
    </source>
</reference>
<dbReference type="EMBL" id="SZYD01000013">
    <property type="protein sequence ID" value="KAD4384502.1"/>
    <property type="molecule type" value="Genomic_DNA"/>
</dbReference>
<comment type="similarity">
    <text evidence="1">Belongs to the carotenoid oxygenase family.</text>
</comment>
<dbReference type="InterPro" id="IPR004294">
    <property type="entry name" value="Carotenoid_Oase"/>
</dbReference>
<name>A0A5N6N3H9_9ASTR</name>
<keyword evidence="2 5" id="KW-0479">Metal-binding</keyword>
<dbReference type="AlphaFoldDB" id="A0A5N6N3H9"/>
<feature type="binding site" evidence="5">
    <location>
        <position position="319"/>
    </location>
    <ligand>
        <name>Fe cation</name>
        <dbReference type="ChEBI" id="CHEBI:24875"/>
        <note>catalytic</note>
    </ligand>
</feature>
<accession>A0A5N6N3H9</accession>
<evidence type="ECO:0000256" key="2">
    <source>
        <dbReference type="ARBA" id="ARBA00022723"/>
    </source>
</evidence>
<comment type="cofactor">
    <cofactor evidence="5">
        <name>Fe(2+)</name>
        <dbReference type="ChEBI" id="CHEBI:29033"/>
    </cofactor>
    <text evidence="5">Binds 1 Fe(2+) ion per subunit.</text>
</comment>
<keyword evidence="3" id="KW-0223">Dioxygenase</keyword>
<keyword evidence="7" id="KW-1185">Reference proteome</keyword>
<gene>
    <name evidence="6" type="ORF">E3N88_24670</name>
</gene>
<feature type="binding site" evidence="5">
    <location>
        <position position="383"/>
    </location>
    <ligand>
        <name>Fe cation</name>
        <dbReference type="ChEBI" id="CHEBI:24875"/>
        <note>catalytic</note>
    </ligand>
</feature>
<keyword evidence="4 5" id="KW-0408">Iron</keyword>
<feature type="binding site" evidence="5">
    <location>
        <position position="263"/>
    </location>
    <ligand>
        <name>Fe cation</name>
        <dbReference type="ChEBI" id="CHEBI:24875"/>
        <note>catalytic</note>
    </ligand>
</feature>
<dbReference type="GO" id="GO:0010436">
    <property type="term" value="F:carotenoid dioxygenase activity"/>
    <property type="evidence" value="ECO:0007669"/>
    <property type="project" value="TreeGrafter"/>
</dbReference>
<dbReference type="GO" id="GO:0009570">
    <property type="term" value="C:chloroplast stroma"/>
    <property type="evidence" value="ECO:0007669"/>
    <property type="project" value="TreeGrafter"/>
</dbReference>
<feature type="binding site" evidence="5">
    <location>
        <position position="590"/>
    </location>
    <ligand>
        <name>Fe cation</name>
        <dbReference type="ChEBI" id="CHEBI:24875"/>
        <note>catalytic</note>
    </ligand>
</feature>
<dbReference type="Pfam" id="PF03055">
    <property type="entry name" value="RPE65"/>
    <property type="match status" value="1"/>
</dbReference>
<comment type="caution">
    <text evidence="6">The sequence shown here is derived from an EMBL/GenBank/DDBJ whole genome shotgun (WGS) entry which is preliminary data.</text>
</comment>
<dbReference type="PANTHER" id="PTHR10543:SF142">
    <property type="entry name" value="OS06G0162550 PROTEIN"/>
    <property type="match status" value="1"/>
</dbReference>
<evidence type="ECO:0000313" key="6">
    <source>
        <dbReference type="EMBL" id="KAD4384502.1"/>
    </source>
</evidence>
<dbReference type="OrthoDB" id="1069523at2759"/>
<dbReference type="PANTHER" id="PTHR10543">
    <property type="entry name" value="BETA-CAROTENE DIOXYGENASE"/>
    <property type="match status" value="1"/>
</dbReference>
<sequence>MSCCSIKAIQVNCCAQRPSSVTTFEQFKNKLVSSFQPFISDLQKIPIKLPLPHANIIKKTSIELLHTFTESVFQFMDHESYPSQSNFCPVEEIGEPIYVTDVHGTIPSGFPEGVYIRNGSNPLFGGFKSTKSIFGRSSHIWVEGEGMLHALYFKKESDGKWSVCYNNKHVETDTLKMEKQRNTPSFLPAIEGDSLAILSAYLLNFLRFGTVNKLLSNTSVFEHSGKFYAAAENHLPQEIDILTLKTLGNWDVNGSWKRPFTAHPKVRSDLDPNSTAELWLYRLWWLKRQFFVNVFIHSDDGSKLLHKADLKYKRCSLCHDIGVTLRYNVILDFPLTIDIKRLANGGPLIKYDKEGHARIGVMPRFGDADSVRWFQVEPCCVFHIINTCEDGDEVILWAFRARNSIIPGPDLGLNKFEWFSRRFNHEYDTNFDSDESFFSQAYEWRLNMKTGEVKERFLTGKSYSMDFPMINENFTGLRNKYGYAQIVDLDASSLSGMPKYRGLVKLHLGDNKQQDYVKMEHHKFPKNTFCTGATFVSKHGGTEEDDGWVVTFVHDEQLNISQAIIVDAKNFTSEPVVIITLPSRVPYGFHGAFMPIIL</sequence>
<organism evidence="6 7">
    <name type="scientific">Mikania micrantha</name>
    <name type="common">bitter vine</name>
    <dbReference type="NCBI Taxonomy" id="192012"/>
    <lineage>
        <taxon>Eukaryota</taxon>
        <taxon>Viridiplantae</taxon>
        <taxon>Streptophyta</taxon>
        <taxon>Embryophyta</taxon>
        <taxon>Tracheophyta</taxon>
        <taxon>Spermatophyta</taxon>
        <taxon>Magnoliopsida</taxon>
        <taxon>eudicotyledons</taxon>
        <taxon>Gunneridae</taxon>
        <taxon>Pentapetalae</taxon>
        <taxon>asterids</taxon>
        <taxon>campanulids</taxon>
        <taxon>Asterales</taxon>
        <taxon>Asteraceae</taxon>
        <taxon>Asteroideae</taxon>
        <taxon>Heliantheae alliance</taxon>
        <taxon>Eupatorieae</taxon>
        <taxon>Mikania</taxon>
    </lineage>
</organism>
<evidence type="ECO:0000256" key="1">
    <source>
        <dbReference type="ARBA" id="ARBA00006787"/>
    </source>
</evidence>
<protein>
    <submittedName>
        <fullName evidence="6">Uncharacterized protein</fullName>
    </submittedName>
</protein>
<evidence type="ECO:0000256" key="3">
    <source>
        <dbReference type="ARBA" id="ARBA00022964"/>
    </source>
</evidence>
<evidence type="ECO:0000256" key="4">
    <source>
        <dbReference type="ARBA" id="ARBA00023004"/>
    </source>
</evidence>
<proteinExistence type="inferred from homology"/>
<keyword evidence="3" id="KW-0560">Oxidoreductase</keyword>
<dbReference type="GO" id="GO:0016121">
    <property type="term" value="P:carotene catabolic process"/>
    <property type="evidence" value="ECO:0007669"/>
    <property type="project" value="TreeGrafter"/>
</dbReference>